<dbReference type="SUPFAM" id="SSF58104">
    <property type="entry name" value="Methyl-accepting chemotaxis protein (MCP) signaling domain"/>
    <property type="match status" value="1"/>
</dbReference>
<sequence>MKPVYLWRRLCIPFDNHWNKEQQRQADTLCLFTFLAFLVGCYSLMKWANHDHQFLILTSLLLIFIEIVAALCLKFTQNSSMALNLGFVGMAVHALNIIYQSGGVVDSTQAYWVPLLVVAFFLSGTRSIALSWSILVILCSALMTHLHLSGHRFPQLTLSDSALSIEIWSGILLPLIVICIAQMFTAKQRDTALNLAEQAIGNSEAIANKATLGEQSLSEVLEQANQNSVELKTVSEVLESHSQTLDTQVSNLNLNCESQASAAEQMSQQVHQLAEGVEGSSQFVEELRERSNAMHHQAQISSTLLEDSTAAISQIIGSHQEIMKVADLISTVAEQTNLLALNAAIEAARAGEQGRGFAVVADQVRELSAKSSQSAVEIRHLLNRSEQEVKHGQSVVTSSASKMRAMIGDVAAISQDVNGLAEVMSAQMSALKELNQASSDVAHSVIQTKMISENVAQKGVELNFQVDAMKTLTYQLDQVVSKI</sequence>
<dbReference type="PANTHER" id="PTHR43531:SF11">
    <property type="entry name" value="METHYL-ACCEPTING CHEMOTAXIS PROTEIN 3"/>
    <property type="match status" value="1"/>
</dbReference>
<evidence type="ECO:0000259" key="5">
    <source>
        <dbReference type="PROSITE" id="PS50111"/>
    </source>
</evidence>
<protein>
    <recommendedName>
        <fullName evidence="5">Methyl-accepting transducer domain-containing protein</fullName>
    </recommendedName>
</protein>
<dbReference type="STRING" id="796620.VIBC2010_09492"/>
<dbReference type="AlphaFoldDB" id="E3BI56"/>
<keyword evidence="4" id="KW-0472">Membrane</keyword>
<keyword evidence="1" id="KW-0145">Chemotaxis</keyword>
<evidence type="ECO:0000256" key="4">
    <source>
        <dbReference type="SAM" id="Phobius"/>
    </source>
</evidence>
<feature type="transmembrane region" description="Helical" evidence="4">
    <location>
        <begin position="80"/>
        <end position="99"/>
    </location>
</feature>
<dbReference type="RefSeq" id="WP_009600688.1">
    <property type="nucleotide sequence ID" value="NZ_AEIU01000060.1"/>
</dbReference>
<organism evidence="6 7">
    <name type="scientific">Vibrio caribbeanicus ATCC BAA-2122</name>
    <dbReference type="NCBI Taxonomy" id="796620"/>
    <lineage>
        <taxon>Bacteria</taxon>
        <taxon>Pseudomonadati</taxon>
        <taxon>Pseudomonadota</taxon>
        <taxon>Gammaproteobacteria</taxon>
        <taxon>Vibrionales</taxon>
        <taxon>Vibrionaceae</taxon>
        <taxon>Vibrio</taxon>
    </lineage>
</organism>
<keyword evidence="4" id="KW-1133">Transmembrane helix</keyword>
<keyword evidence="4" id="KW-0812">Transmembrane</keyword>
<dbReference type="GO" id="GO:0006935">
    <property type="term" value="P:chemotaxis"/>
    <property type="evidence" value="ECO:0007669"/>
    <property type="project" value="UniProtKB-KW"/>
</dbReference>
<accession>E3BI56</accession>
<keyword evidence="7" id="KW-1185">Reference proteome</keyword>
<dbReference type="GO" id="GO:0007165">
    <property type="term" value="P:signal transduction"/>
    <property type="evidence" value="ECO:0007669"/>
    <property type="project" value="UniProtKB-KW"/>
</dbReference>
<dbReference type="Gene3D" id="1.10.287.950">
    <property type="entry name" value="Methyl-accepting chemotaxis protein"/>
    <property type="match status" value="1"/>
</dbReference>
<proteinExistence type="inferred from homology"/>
<reference evidence="6 7" key="1">
    <citation type="journal article" date="2012" name="Int. J. Syst. Evol. Microbiol.">
        <title>Vibrio caribbeanicus sp. nov., isolated from the marine sponge Scleritoderma cyanea.</title>
        <authorList>
            <person name="Hoffmann M."/>
            <person name="Monday S.R."/>
            <person name="Allard M.W."/>
            <person name="Strain E.A."/>
            <person name="Whittaker P."/>
            <person name="Naum M."/>
            <person name="McCarthy P.J."/>
            <person name="Lopez J.V."/>
            <person name="Fischer M."/>
            <person name="Brown E.W."/>
        </authorList>
    </citation>
    <scope>NUCLEOTIDE SEQUENCE [LARGE SCALE GENOMIC DNA]</scope>
    <source>
        <strain evidence="6 7">ATCC BAA-2122</strain>
    </source>
</reference>
<feature type="domain" description="Methyl-accepting transducer" evidence="5">
    <location>
        <begin position="234"/>
        <end position="456"/>
    </location>
</feature>
<gene>
    <name evidence="6" type="ORF">VIBC2010_09492</name>
</gene>
<evidence type="ECO:0000313" key="6">
    <source>
        <dbReference type="EMBL" id="EFP97257.1"/>
    </source>
</evidence>
<keyword evidence="3" id="KW-0807">Transducer</keyword>
<feature type="transmembrane region" description="Helical" evidence="4">
    <location>
        <begin position="165"/>
        <end position="184"/>
    </location>
</feature>
<evidence type="ECO:0000256" key="2">
    <source>
        <dbReference type="ARBA" id="ARBA00029447"/>
    </source>
</evidence>
<dbReference type="Pfam" id="PF00015">
    <property type="entry name" value="MCPsignal"/>
    <property type="match status" value="1"/>
</dbReference>
<dbReference type="SMART" id="SM00283">
    <property type="entry name" value="MA"/>
    <property type="match status" value="1"/>
</dbReference>
<feature type="transmembrane region" description="Helical" evidence="4">
    <location>
        <begin position="111"/>
        <end position="144"/>
    </location>
</feature>
<dbReference type="InterPro" id="IPR051310">
    <property type="entry name" value="MCP_chemotaxis"/>
</dbReference>
<dbReference type="GO" id="GO:0004888">
    <property type="term" value="F:transmembrane signaling receptor activity"/>
    <property type="evidence" value="ECO:0007669"/>
    <property type="project" value="TreeGrafter"/>
</dbReference>
<dbReference type="OrthoDB" id="9795078at2"/>
<dbReference type="Proteomes" id="UP000002943">
    <property type="component" value="Unassembled WGS sequence"/>
</dbReference>
<comment type="similarity">
    <text evidence="2">Belongs to the methyl-accepting chemotaxis (MCP) protein family.</text>
</comment>
<dbReference type="PROSITE" id="PS50111">
    <property type="entry name" value="CHEMOTAXIS_TRANSDUC_2"/>
    <property type="match status" value="1"/>
</dbReference>
<dbReference type="InterPro" id="IPR004089">
    <property type="entry name" value="MCPsignal_dom"/>
</dbReference>
<evidence type="ECO:0000256" key="1">
    <source>
        <dbReference type="ARBA" id="ARBA00022500"/>
    </source>
</evidence>
<feature type="transmembrane region" description="Helical" evidence="4">
    <location>
        <begin position="54"/>
        <end position="73"/>
    </location>
</feature>
<comment type="caution">
    <text evidence="6">The sequence shown here is derived from an EMBL/GenBank/DDBJ whole genome shotgun (WGS) entry which is preliminary data.</text>
</comment>
<dbReference type="PANTHER" id="PTHR43531">
    <property type="entry name" value="PROTEIN ICFG"/>
    <property type="match status" value="1"/>
</dbReference>
<evidence type="ECO:0000256" key="3">
    <source>
        <dbReference type="PROSITE-ProRule" id="PRU00284"/>
    </source>
</evidence>
<name>E3BI56_9VIBR</name>
<dbReference type="GO" id="GO:0005886">
    <property type="term" value="C:plasma membrane"/>
    <property type="evidence" value="ECO:0007669"/>
    <property type="project" value="TreeGrafter"/>
</dbReference>
<dbReference type="EMBL" id="AEIU01000060">
    <property type="protein sequence ID" value="EFP97257.1"/>
    <property type="molecule type" value="Genomic_DNA"/>
</dbReference>
<evidence type="ECO:0000313" key="7">
    <source>
        <dbReference type="Proteomes" id="UP000002943"/>
    </source>
</evidence>
<dbReference type="eggNOG" id="COG0840">
    <property type="taxonomic scope" value="Bacteria"/>
</dbReference>
<feature type="transmembrane region" description="Helical" evidence="4">
    <location>
        <begin position="29"/>
        <end position="48"/>
    </location>
</feature>